<evidence type="ECO:0000313" key="1">
    <source>
        <dbReference type="EMBL" id="SIS33423.1"/>
    </source>
</evidence>
<dbReference type="AlphaFoldDB" id="A0A1N7I8R1"/>
<sequence>MMLLSILTISLFLEKINYMKNFLLILPVVFFQSVVAQTLSFEHDTGGNQKIRKYCATCSPYSKVVKQELITAEKFVPSVDQIKLYPNPTTDKVNLVWSPELGDRIEKIDYVAYNFTQIRTLPFNKREGKVVLDLSDHPIGMYVIIFYLNNGEKLTYKVLKH</sequence>
<evidence type="ECO:0008006" key="3">
    <source>
        <dbReference type="Google" id="ProtNLM"/>
    </source>
</evidence>
<name>A0A1N7I8R1_9FLAO</name>
<accession>A0A1N7I8R1</accession>
<dbReference type="Proteomes" id="UP000186373">
    <property type="component" value="Unassembled WGS sequence"/>
</dbReference>
<reference evidence="2" key="1">
    <citation type="submission" date="2017-01" db="EMBL/GenBank/DDBJ databases">
        <authorList>
            <person name="Varghese N."/>
            <person name="Submissions S."/>
        </authorList>
    </citation>
    <scope>NUCLEOTIDE SEQUENCE [LARGE SCALE GENOMIC DNA]</scope>
    <source>
        <strain evidence="2">DSM 17126</strain>
    </source>
</reference>
<proteinExistence type="predicted"/>
<dbReference type="EMBL" id="FTNY01000002">
    <property type="protein sequence ID" value="SIS33423.1"/>
    <property type="molecule type" value="Genomic_DNA"/>
</dbReference>
<gene>
    <name evidence="1" type="ORF">SAMN05421639_102625</name>
</gene>
<protein>
    <recommendedName>
        <fullName evidence="3">Por secretion system C-terminal sorting domain-containing protein</fullName>
    </recommendedName>
</protein>
<keyword evidence="2" id="KW-1185">Reference proteome</keyword>
<evidence type="ECO:0000313" key="2">
    <source>
        <dbReference type="Proteomes" id="UP000186373"/>
    </source>
</evidence>
<organism evidence="1 2">
    <name type="scientific">Chryseobacterium shigense</name>
    <dbReference type="NCBI Taxonomy" id="297244"/>
    <lineage>
        <taxon>Bacteria</taxon>
        <taxon>Pseudomonadati</taxon>
        <taxon>Bacteroidota</taxon>
        <taxon>Flavobacteriia</taxon>
        <taxon>Flavobacteriales</taxon>
        <taxon>Weeksellaceae</taxon>
        <taxon>Chryseobacterium group</taxon>
        <taxon>Chryseobacterium</taxon>
    </lineage>
</organism>